<gene>
    <name evidence="6" type="ORF">D6851_13790</name>
</gene>
<feature type="compositionally biased region" description="Acidic residues" evidence="3">
    <location>
        <begin position="137"/>
        <end position="155"/>
    </location>
</feature>
<evidence type="ECO:0000256" key="4">
    <source>
        <dbReference type="SAM" id="SignalP"/>
    </source>
</evidence>
<keyword evidence="2" id="KW-0472">Membrane</keyword>
<dbReference type="SMART" id="SM00112">
    <property type="entry name" value="CA"/>
    <property type="match status" value="3"/>
</dbReference>
<keyword evidence="4" id="KW-0732">Signal</keyword>
<keyword evidence="7" id="KW-1185">Reference proteome</keyword>
<dbReference type="PROSITE" id="PS50268">
    <property type="entry name" value="CADHERIN_2"/>
    <property type="match status" value="3"/>
</dbReference>
<keyword evidence="1" id="KW-0812">Transmembrane</keyword>
<feature type="domain" description="Cadherin" evidence="5">
    <location>
        <begin position="367"/>
        <end position="471"/>
    </location>
</feature>
<dbReference type="InterPro" id="IPR015919">
    <property type="entry name" value="Cadherin-like_sf"/>
</dbReference>
<dbReference type="GO" id="GO:0005886">
    <property type="term" value="C:plasma membrane"/>
    <property type="evidence" value="ECO:0007669"/>
    <property type="project" value="UniProtKB-SubCell"/>
</dbReference>
<reference evidence="6 7" key="1">
    <citation type="submission" date="2018-09" db="EMBL/GenBank/DDBJ databases">
        <title>Altererythrobacter spongiae sp. nov., isolated from a marine sponge.</title>
        <authorList>
            <person name="Zhuang L."/>
            <person name="Luo L."/>
        </authorList>
    </citation>
    <scope>NUCLEOTIDE SEQUENCE [LARGE SCALE GENOMIC DNA]</scope>
    <source>
        <strain evidence="6 7">HN-Y73</strain>
    </source>
</reference>
<protein>
    <submittedName>
        <fullName evidence="6">Cadherin repeat domain-containing protein</fullName>
    </submittedName>
</protein>
<feature type="domain" description="Cadherin" evidence="5">
    <location>
        <begin position="289"/>
        <end position="378"/>
    </location>
</feature>
<feature type="region of interest" description="Disordered" evidence="3">
    <location>
        <begin position="131"/>
        <end position="169"/>
    </location>
</feature>
<dbReference type="Gene3D" id="2.60.40.60">
    <property type="entry name" value="Cadherins"/>
    <property type="match status" value="3"/>
</dbReference>
<evidence type="ECO:0000256" key="2">
    <source>
        <dbReference type="ARBA" id="ARBA00022989"/>
    </source>
</evidence>
<dbReference type="OrthoDB" id="9773411at2"/>
<feature type="signal peptide" evidence="4">
    <location>
        <begin position="1"/>
        <end position="36"/>
    </location>
</feature>
<keyword evidence="2" id="KW-1133">Transmembrane helix</keyword>
<dbReference type="GO" id="GO:0005509">
    <property type="term" value="F:calcium ion binding"/>
    <property type="evidence" value="ECO:0007669"/>
    <property type="project" value="InterPro"/>
</dbReference>
<dbReference type="InterPro" id="IPR006644">
    <property type="entry name" value="Cadg"/>
</dbReference>
<evidence type="ECO:0000313" key="7">
    <source>
        <dbReference type="Proteomes" id="UP000284395"/>
    </source>
</evidence>
<dbReference type="PANTHER" id="PTHR24026">
    <property type="entry name" value="FAT ATYPICAL CADHERIN-RELATED"/>
    <property type="match status" value="1"/>
</dbReference>
<feature type="domain" description="Cadherin" evidence="5">
    <location>
        <begin position="169"/>
        <end position="268"/>
    </location>
</feature>
<organism evidence="6 7">
    <name type="scientific">Altericroceibacterium spongiae</name>
    <dbReference type="NCBI Taxonomy" id="2320269"/>
    <lineage>
        <taxon>Bacteria</taxon>
        <taxon>Pseudomonadati</taxon>
        <taxon>Pseudomonadota</taxon>
        <taxon>Alphaproteobacteria</taxon>
        <taxon>Sphingomonadales</taxon>
        <taxon>Erythrobacteraceae</taxon>
        <taxon>Altericroceibacterium</taxon>
    </lineage>
</organism>
<evidence type="ECO:0000256" key="3">
    <source>
        <dbReference type="SAM" id="MobiDB-lite"/>
    </source>
</evidence>
<dbReference type="EMBL" id="RAPF01000007">
    <property type="protein sequence ID" value="RKF19084.1"/>
    <property type="molecule type" value="Genomic_DNA"/>
</dbReference>
<evidence type="ECO:0000259" key="5">
    <source>
        <dbReference type="PROSITE" id="PS50268"/>
    </source>
</evidence>
<dbReference type="AlphaFoldDB" id="A0A420EEK4"/>
<dbReference type="CDD" id="cd11304">
    <property type="entry name" value="Cadherin_repeat"/>
    <property type="match status" value="3"/>
</dbReference>
<dbReference type="GO" id="GO:0007156">
    <property type="term" value="P:homophilic cell adhesion via plasma membrane adhesion molecules"/>
    <property type="evidence" value="ECO:0007669"/>
    <property type="project" value="InterPro"/>
</dbReference>
<dbReference type="Pfam" id="PF00028">
    <property type="entry name" value="Cadherin"/>
    <property type="match status" value="1"/>
</dbReference>
<feature type="chain" id="PRO_5019277135" evidence="4">
    <location>
        <begin position="37"/>
        <end position="550"/>
    </location>
</feature>
<dbReference type="SMART" id="SM00736">
    <property type="entry name" value="CADG"/>
    <property type="match status" value="1"/>
</dbReference>
<name>A0A420EEK4_9SPHN</name>
<dbReference type="PANTHER" id="PTHR24026:SF126">
    <property type="entry name" value="PROTOCADHERIN FAT 4"/>
    <property type="match status" value="1"/>
</dbReference>
<dbReference type="Proteomes" id="UP000284395">
    <property type="component" value="Unassembled WGS sequence"/>
</dbReference>
<accession>A0A420EEK4</accession>
<dbReference type="InterPro" id="IPR002126">
    <property type="entry name" value="Cadherin-like_dom"/>
</dbReference>
<evidence type="ECO:0000313" key="6">
    <source>
        <dbReference type="EMBL" id="RKF19084.1"/>
    </source>
</evidence>
<proteinExistence type="predicted"/>
<dbReference type="SUPFAM" id="SSF49313">
    <property type="entry name" value="Cadherin-like"/>
    <property type="match status" value="3"/>
</dbReference>
<comment type="caution">
    <text evidence="6">The sequence shown here is derived from an EMBL/GenBank/DDBJ whole genome shotgun (WGS) entry which is preliminary data.</text>
</comment>
<evidence type="ECO:0000256" key="1">
    <source>
        <dbReference type="ARBA" id="ARBA00022692"/>
    </source>
</evidence>
<sequence length="550" mass="56841">MTPQIGNSMKIRQHMRSSASALLGLISLGLASEAHAQSGAEAVAVDDIQGAEAFDILANGSLQITMSNGFTVILPPDQFYVSKGQTYVTPAAMALNGLVPGASAPLSLGTIALGTVAVGGGAAAAIIALDNDKSSDGGDESGGDDNASDGDDTDSGDGGSNSSNRAPVISSETTHSVFENQFEAYQVEASDLDNDTLTYSISGTDSDLFDIDSESGAITFKTSPDYEAPLDSNEDGIYIINVTADDGTETVSQTVAIVVKNANDAPNFTSDAAVSIEENQTLAYQTIVDDFEGDDITFSLSGDDAALFTINSETGEVRFTEAPDFEDPQDDSGANDYNITVTADDGTSMSSQDVTIIVTDVNEAAAITTATSLDVPENQTSVVTIDAEDPEGDVLSYSLTGGADQALFAIDSSTGELTFLTAPDYESPASNAGTNSYEVQVTVNDGIQDSVLDLTVNVTDETEAVGLPPEADSLASVSAFTLLNDMPSVDLDVFDNPVDIVPLMPVEADGMGVDESGVAFADTVASVTADVLDLTMQQMAESDHSDMITT</sequence>